<dbReference type="InterPro" id="IPR023299">
    <property type="entry name" value="ATPase_P-typ_cyto_dom_N"/>
</dbReference>
<dbReference type="NCBIfam" id="TIGR01494">
    <property type="entry name" value="ATPase_P-type"/>
    <property type="match status" value="2"/>
</dbReference>
<feature type="transmembrane region" description="Helical" evidence="8">
    <location>
        <begin position="99"/>
        <end position="116"/>
    </location>
</feature>
<protein>
    <submittedName>
        <fullName evidence="11">Cation-translocating P-type ATPase</fullName>
    </submittedName>
</protein>
<evidence type="ECO:0000313" key="11">
    <source>
        <dbReference type="EMBL" id="MDX8150185.1"/>
    </source>
</evidence>
<dbReference type="InterPro" id="IPR036412">
    <property type="entry name" value="HAD-like_sf"/>
</dbReference>
<dbReference type="Pfam" id="PF00122">
    <property type="entry name" value="E1-E2_ATPase"/>
    <property type="match status" value="1"/>
</dbReference>
<feature type="domain" description="P-type ATPase A" evidence="10">
    <location>
        <begin position="181"/>
        <end position="281"/>
    </location>
</feature>
<dbReference type="PRINTS" id="PR00941">
    <property type="entry name" value="CDATPASE"/>
</dbReference>
<dbReference type="InterPro" id="IPR051014">
    <property type="entry name" value="Cation_Transport_ATPase_IB"/>
</dbReference>
<dbReference type="InterPro" id="IPR044492">
    <property type="entry name" value="P_typ_ATPase_HD_dom"/>
</dbReference>
<evidence type="ECO:0000256" key="2">
    <source>
        <dbReference type="ARBA" id="ARBA00006024"/>
    </source>
</evidence>
<keyword evidence="7 8" id="KW-0472">Membrane</keyword>
<keyword evidence="4 8" id="KW-0479">Metal-binding</keyword>
<evidence type="ECO:0000259" key="10">
    <source>
        <dbReference type="Pfam" id="PF00122"/>
    </source>
</evidence>
<sequence length="701" mass="71074">MSESSSGSEPKNGGGGPVELQACGCTPKAPEANGCGCEVEALVVKTKTIVDACGCEVEVPDPAAPVQRLYEVREIQLAAASGVLLAAGLLLSLLDVSTAPRVLVVLALTVGGLTFIPQSVRALFRGRLSVGTLMTIAAIGAVLLGEVAEAATLAFLFSISEAMESYAMTRTRQGLRALMDLVPDRATVRRGGVEQTVDPAELVVGDVLVVKAGERIATDGTIRTGRSALDLSAITGESVPAERGPGDAVYAAAINGSGVLEVDVTARAGENSLARVVRIVEEAQERKGSSQRLADRIARPLVPGVLVVALLIAVIGSLVSGDPSEWINRALVVLVAASPCAFAIAVPVTVVSAIGAATRSGVLIKGGAALEALASVRAVALDKTGTLTRNQPRVIDTLTAAGTTREDVLAVAAALEARSDHPLAAAILTAGPADPAPAGDVEAVAGHGLTGTIAGTEARLGKPGYIDAGPLAGDVQRLQEQGATVVLVERDGQLIGAVAVRDELRPEAVEAVELLRGVGVRQVAMLTGDNTATATGLAGQAGVDQVHAELLPEDKVTVVERMQLEHPVAMVGDGINDAPALASARVGIAMGAMGSDVAIEAADVALMGHDLRALPDSVAHARRSGRIMRQNLAFSGGLLVALVPLAGTGVLGLAAVVAIHEVAELVVIANGVRAARRGAFGHPDATTAVDPGPRATRAQPA</sequence>
<dbReference type="InterPro" id="IPR018303">
    <property type="entry name" value="ATPase_P-typ_P_site"/>
</dbReference>
<dbReference type="EMBL" id="JAXAVX010000001">
    <property type="protein sequence ID" value="MDX8150185.1"/>
    <property type="molecule type" value="Genomic_DNA"/>
</dbReference>
<name>A0ABU4VH62_9ACTN</name>
<comment type="similarity">
    <text evidence="2 8">Belongs to the cation transport ATPase (P-type) (TC 3.A.3) family. Type IB subfamily.</text>
</comment>
<dbReference type="SFLD" id="SFLDF00027">
    <property type="entry name" value="p-type_atpase"/>
    <property type="match status" value="1"/>
</dbReference>
<dbReference type="Proteomes" id="UP001277761">
    <property type="component" value="Unassembled WGS sequence"/>
</dbReference>
<dbReference type="SFLD" id="SFLDS00003">
    <property type="entry name" value="Haloacid_Dehalogenase"/>
    <property type="match status" value="1"/>
</dbReference>
<dbReference type="SFLD" id="SFLDG00002">
    <property type="entry name" value="C1.7:_P-type_atpase_like"/>
    <property type="match status" value="1"/>
</dbReference>
<keyword evidence="5" id="KW-1278">Translocase</keyword>
<keyword evidence="8" id="KW-0547">Nucleotide-binding</keyword>
<dbReference type="NCBIfam" id="TIGR01525">
    <property type="entry name" value="ATPase-IB_hvy"/>
    <property type="match status" value="1"/>
</dbReference>
<comment type="subcellular location">
    <subcellularLocation>
        <location evidence="1">Cell membrane</location>
        <topology evidence="1">Multi-pass membrane protein</topology>
    </subcellularLocation>
</comment>
<evidence type="ECO:0000256" key="4">
    <source>
        <dbReference type="ARBA" id="ARBA00022723"/>
    </source>
</evidence>
<evidence type="ECO:0000256" key="1">
    <source>
        <dbReference type="ARBA" id="ARBA00004651"/>
    </source>
</evidence>
<comment type="caution">
    <text evidence="11">The sequence shown here is derived from an EMBL/GenBank/DDBJ whole genome shotgun (WGS) entry which is preliminary data.</text>
</comment>
<dbReference type="SUPFAM" id="SSF81665">
    <property type="entry name" value="Calcium ATPase, transmembrane domain M"/>
    <property type="match status" value="1"/>
</dbReference>
<dbReference type="InterPro" id="IPR023298">
    <property type="entry name" value="ATPase_P-typ_TM_dom_sf"/>
</dbReference>
<evidence type="ECO:0000256" key="7">
    <source>
        <dbReference type="ARBA" id="ARBA00023136"/>
    </source>
</evidence>
<feature type="transmembrane region" description="Helical" evidence="8">
    <location>
        <begin position="331"/>
        <end position="356"/>
    </location>
</feature>
<dbReference type="Pfam" id="PF00702">
    <property type="entry name" value="Hydrolase"/>
    <property type="match status" value="1"/>
</dbReference>
<dbReference type="InterPro" id="IPR008250">
    <property type="entry name" value="ATPase_P-typ_transduc_dom_A_sf"/>
</dbReference>
<dbReference type="CDD" id="cd02079">
    <property type="entry name" value="P-type_ATPase_HM"/>
    <property type="match status" value="1"/>
</dbReference>
<keyword evidence="6 8" id="KW-1133">Transmembrane helix</keyword>
<keyword evidence="12" id="KW-1185">Reference proteome</keyword>
<dbReference type="SUPFAM" id="SSF56784">
    <property type="entry name" value="HAD-like"/>
    <property type="match status" value="1"/>
</dbReference>
<evidence type="ECO:0000256" key="5">
    <source>
        <dbReference type="ARBA" id="ARBA00022967"/>
    </source>
</evidence>
<feature type="transmembrane region" description="Helical" evidence="8">
    <location>
        <begin position="75"/>
        <end position="93"/>
    </location>
</feature>
<dbReference type="InterPro" id="IPR023214">
    <property type="entry name" value="HAD_sf"/>
</dbReference>
<dbReference type="PANTHER" id="PTHR48085">
    <property type="entry name" value="CADMIUM/ZINC-TRANSPORTING ATPASE HMA2-RELATED"/>
    <property type="match status" value="1"/>
</dbReference>
<evidence type="ECO:0000256" key="3">
    <source>
        <dbReference type="ARBA" id="ARBA00022692"/>
    </source>
</evidence>
<reference evidence="11 12" key="1">
    <citation type="submission" date="2023-11" db="EMBL/GenBank/DDBJ databases">
        <authorList>
            <person name="Xu M."/>
            <person name="Jiang T."/>
        </authorList>
    </citation>
    <scope>NUCLEOTIDE SEQUENCE [LARGE SCALE GENOMIC DNA]</scope>
    <source>
        <strain evidence="11 12">SD</strain>
    </source>
</reference>
<feature type="transmembrane region" description="Helical" evidence="8">
    <location>
        <begin position="301"/>
        <end position="319"/>
    </location>
</feature>
<dbReference type="InterPro" id="IPR027256">
    <property type="entry name" value="P-typ_ATPase_IB"/>
</dbReference>
<feature type="region of interest" description="Disordered" evidence="9">
    <location>
        <begin position="681"/>
        <end position="701"/>
    </location>
</feature>
<evidence type="ECO:0000256" key="8">
    <source>
        <dbReference type="RuleBase" id="RU362081"/>
    </source>
</evidence>
<dbReference type="PANTHER" id="PTHR48085:SF5">
    <property type="entry name" value="CADMIUM_ZINC-TRANSPORTING ATPASE HMA4-RELATED"/>
    <property type="match status" value="1"/>
</dbReference>
<accession>A0ABU4VH62</accession>
<gene>
    <name evidence="11" type="ORF">SK069_01140</name>
</gene>
<dbReference type="PRINTS" id="PR00119">
    <property type="entry name" value="CATATPASE"/>
</dbReference>
<evidence type="ECO:0000256" key="9">
    <source>
        <dbReference type="SAM" id="MobiDB-lite"/>
    </source>
</evidence>
<keyword evidence="3 8" id="KW-0812">Transmembrane</keyword>
<dbReference type="Gene3D" id="2.70.150.10">
    <property type="entry name" value="Calcium-transporting ATPase, cytoplasmic transduction domain A"/>
    <property type="match status" value="1"/>
</dbReference>
<dbReference type="InterPro" id="IPR001757">
    <property type="entry name" value="P_typ_ATPase"/>
</dbReference>
<dbReference type="NCBIfam" id="TIGR01512">
    <property type="entry name" value="ATPase-IB2_Cd"/>
    <property type="match status" value="1"/>
</dbReference>
<keyword evidence="8" id="KW-1003">Cell membrane</keyword>
<proteinExistence type="inferred from homology"/>
<dbReference type="Gene3D" id="3.40.50.1000">
    <property type="entry name" value="HAD superfamily/HAD-like"/>
    <property type="match status" value="1"/>
</dbReference>
<dbReference type="InterPro" id="IPR059000">
    <property type="entry name" value="ATPase_P-type_domA"/>
</dbReference>
<evidence type="ECO:0000256" key="6">
    <source>
        <dbReference type="ARBA" id="ARBA00022989"/>
    </source>
</evidence>
<dbReference type="SUPFAM" id="SSF81653">
    <property type="entry name" value="Calcium ATPase, transduction domain A"/>
    <property type="match status" value="1"/>
</dbReference>
<evidence type="ECO:0000313" key="12">
    <source>
        <dbReference type="Proteomes" id="UP001277761"/>
    </source>
</evidence>
<dbReference type="PROSITE" id="PS00154">
    <property type="entry name" value="ATPASE_E1_E2"/>
    <property type="match status" value="1"/>
</dbReference>
<feature type="transmembrane region" description="Helical" evidence="8">
    <location>
        <begin position="632"/>
        <end position="659"/>
    </location>
</feature>
<dbReference type="Gene3D" id="3.40.1110.10">
    <property type="entry name" value="Calcium-transporting ATPase, cytoplasmic domain N"/>
    <property type="match status" value="1"/>
</dbReference>
<keyword evidence="8" id="KW-0067">ATP-binding</keyword>
<organism evidence="11 12">
    <name type="scientific">Patulibacter brassicae</name>
    <dbReference type="NCBI Taxonomy" id="1705717"/>
    <lineage>
        <taxon>Bacteria</taxon>
        <taxon>Bacillati</taxon>
        <taxon>Actinomycetota</taxon>
        <taxon>Thermoleophilia</taxon>
        <taxon>Solirubrobacterales</taxon>
        <taxon>Patulibacteraceae</taxon>
        <taxon>Patulibacter</taxon>
    </lineage>
</organism>